<dbReference type="RefSeq" id="WP_069441799.1">
    <property type="nucleotide sequence ID" value="NZ_LPWF01000025.1"/>
</dbReference>
<evidence type="ECO:0000313" key="3">
    <source>
        <dbReference type="Proteomes" id="UP000094472"/>
    </source>
</evidence>
<dbReference type="OrthoDB" id="8447731at2"/>
<keyword evidence="1" id="KW-0472">Membrane</keyword>
<evidence type="ECO:0000313" key="2">
    <source>
        <dbReference type="EMBL" id="ODR97711.1"/>
    </source>
</evidence>
<dbReference type="STRING" id="1774969.AUC69_11485"/>
<evidence type="ECO:0000256" key="1">
    <source>
        <dbReference type="SAM" id="Phobius"/>
    </source>
</evidence>
<reference evidence="2 3" key="1">
    <citation type="journal article" date="2016" name="Environ. Microbiol.">
        <title>New Methyloceanibacter diversity from North Sea sediments includes methanotroph containing solely the soluble methane monooxygenase.</title>
        <authorList>
            <person name="Vekeman B."/>
            <person name="Kerckhof F.M."/>
            <person name="Cremers G."/>
            <person name="de Vos P."/>
            <person name="Vandamme P."/>
            <person name="Boon N."/>
            <person name="Op den Camp H.J."/>
            <person name="Heylen K."/>
        </authorList>
    </citation>
    <scope>NUCLEOTIDE SEQUENCE [LARGE SCALE GENOMIC DNA]</scope>
    <source>
        <strain evidence="2 3">R-67175</strain>
    </source>
</reference>
<accession>A0A1E3VWS7</accession>
<dbReference type="AlphaFoldDB" id="A0A1E3VWS7"/>
<gene>
    <name evidence="2" type="ORF">AUC69_11485</name>
</gene>
<comment type="caution">
    <text evidence="2">The sequence shown here is derived from an EMBL/GenBank/DDBJ whole genome shotgun (WGS) entry which is preliminary data.</text>
</comment>
<dbReference type="Proteomes" id="UP000094472">
    <property type="component" value="Unassembled WGS sequence"/>
</dbReference>
<protein>
    <submittedName>
        <fullName evidence="2">Uncharacterized protein</fullName>
    </submittedName>
</protein>
<organism evidence="2 3">
    <name type="scientific">Methyloceanibacter superfactus</name>
    <dbReference type="NCBI Taxonomy" id="1774969"/>
    <lineage>
        <taxon>Bacteria</taxon>
        <taxon>Pseudomonadati</taxon>
        <taxon>Pseudomonadota</taxon>
        <taxon>Alphaproteobacteria</taxon>
        <taxon>Hyphomicrobiales</taxon>
        <taxon>Hyphomicrobiaceae</taxon>
        <taxon>Methyloceanibacter</taxon>
    </lineage>
</organism>
<keyword evidence="3" id="KW-1185">Reference proteome</keyword>
<feature type="transmembrane region" description="Helical" evidence="1">
    <location>
        <begin position="18"/>
        <end position="50"/>
    </location>
</feature>
<name>A0A1E3VWS7_9HYPH</name>
<keyword evidence="1" id="KW-0812">Transmembrane</keyword>
<keyword evidence="1" id="KW-1133">Transmembrane helix</keyword>
<proteinExistence type="predicted"/>
<dbReference type="EMBL" id="LPWF01000025">
    <property type="protein sequence ID" value="ODR97711.1"/>
    <property type="molecule type" value="Genomic_DNA"/>
</dbReference>
<feature type="transmembrane region" description="Helical" evidence="1">
    <location>
        <begin position="56"/>
        <end position="77"/>
    </location>
</feature>
<sequence>MSSEASHRPASHGGGNPLVILIISLCAAIVMAGGCGIVLEAFVIAAANLFELGSTFVWVASAANAALVLWLGLWTFARSWHVERRLRAGLEVDEPSWSILANFRA</sequence>